<dbReference type="GO" id="GO:0005524">
    <property type="term" value="F:ATP binding"/>
    <property type="evidence" value="ECO:0007669"/>
    <property type="project" value="InterPro"/>
</dbReference>
<organism evidence="1">
    <name type="scientific">marine sediment metagenome</name>
    <dbReference type="NCBI Taxonomy" id="412755"/>
    <lineage>
        <taxon>unclassified sequences</taxon>
        <taxon>metagenomes</taxon>
        <taxon>ecological metagenomes</taxon>
    </lineage>
</organism>
<dbReference type="PANTHER" id="PTHR42280:SF1">
    <property type="entry name" value="CITG FAMILY PROTEIN"/>
    <property type="match status" value="1"/>
</dbReference>
<dbReference type="GO" id="GO:0046917">
    <property type="term" value="F:triphosphoribosyl-dephospho-CoA synthase activity"/>
    <property type="evidence" value="ECO:0007669"/>
    <property type="project" value="InterPro"/>
</dbReference>
<accession>X1H364</accession>
<dbReference type="Pfam" id="PF01874">
    <property type="entry name" value="CitG"/>
    <property type="match status" value="1"/>
</dbReference>
<evidence type="ECO:0000313" key="1">
    <source>
        <dbReference type="EMBL" id="GAH48304.1"/>
    </source>
</evidence>
<protein>
    <recommendedName>
        <fullName evidence="2">Triphosphoribosyl-dephospho-CoA synthase</fullName>
    </recommendedName>
</protein>
<comment type="caution">
    <text evidence="1">The sequence shown here is derived from an EMBL/GenBank/DDBJ whole genome shotgun (WGS) entry which is preliminary data.</text>
</comment>
<dbReference type="InterPro" id="IPR002736">
    <property type="entry name" value="CitG"/>
</dbReference>
<evidence type="ECO:0008006" key="2">
    <source>
        <dbReference type="Google" id="ProtNLM"/>
    </source>
</evidence>
<gene>
    <name evidence="1" type="ORF">S03H2_39312</name>
</gene>
<dbReference type="PANTHER" id="PTHR42280">
    <property type="entry name" value="CITG FAMILY PROTEIN"/>
    <property type="match status" value="1"/>
</dbReference>
<dbReference type="AlphaFoldDB" id="X1H364"/>
<name>X1H364_9ZZZZ</name>
<dbReference type="EMBL" id="BARU01024291">
    <property type="protein sequence ID" value="GAH48304.1"/>
    <property type="molecule type" value="Genomic_DNA"/>
</dbReference>
<feature type="non-terminal residue" evidence="1">
    <location>
        <position position="1"/>
    </location>
</feature>
<dbReference type="Gene3D" id="1.10.4200.10">
    <property type="entry name" value="Triphosphoribosyl-dephospho-CoA protein"/>
    <property type="match status" value="1"/>
</dbReference>
<proteinExistence type="predicted"/>
<reference evidence="1" key="1">
    <citation type="journal article" date="2014" name="Front. Microbiol.">
        <title>High frequency of phylogenetically diverse reductive dehalogenase-homologous genes in deep subseafloor sedimentary metagenomes.</title>
        <authorList>
            <person name="Kawai M."/>
            <person name="Futagami T."/>
            <person name="Toyoda A."/>
            <person name="Takaki Y."/>
            <person name="Nishi S."/>
            <person name="Hori S."/>
            <person name="Arai W."/>
            <person name="Tsubouchi T."/>
            <person name="Morono Y."/>
            <person name="Uchiyama I."/>
            <person name="Ito T."/>
            <person name="Fujiyama A."/>
            <person name="Inagaki F."/>
            <person name="Takami H."/>
        </authorList>
    </citation>
    <scope>NUCLEOTIDE SEQUENCE</scope>
    <source>
        <strain evidence="1">Expedition CK06-06</strain>
    </source>
</reference>
<sequence>KKIFELSKDYDLISLEYSTGFNIILNEGFNYYREIYYKYNDINIATVNTYFKILSIYPDTLIIRKSGVEVAQMVSNKANEILEIGGISTEKGIKLSHDLDDFLQEKNGKLNPGTTADIIAGIIFCSLIFGLKF</sequence>